<protein>
    <submittedName>
        <fullName evidence="2">Uncharacterized protein</fullName>
    </submittedName>
</protein>
<organism evidence="2 3">
    <name type="scientific">Streptomyces yatensis</name>
    <dbReference type="NCBI Taxonomy" id="155177"/>
    <lineage>
        <taxon>Bacteria</taxon>
        <taxon>Bacillati</taxon>
        <taxon>Actinomycetota</taxon>
        <taxon>Actinomycetes</taxon>
        <taxon>Kitasatosporales</taxon>
        <taxon>Streptomycetaceae</taxon>
        <taxon>Streptomyces</taxon>
        <taxon>Streptomyces violaceusniger group</taxon>
    </lineage>
</organism>
<sequence>MEPVPPWASNSPGPAPRTMRARGEVLVIGWCPYVSRLMTGTLKPHMGVKVKRDGIRGGLPRQRVQRALRGVRRGVTPAAGCSPPRPFPKLGLRPSPRPGLRP</sequence>
<name>A0ABN2HK09_9ACTN</name>
<dbReference type="EMBL" id="BAAALR010000042">
    <property type="protein sequence ID" value="GAA1689316.1"/>
    <property type="molecule type" value="Genomic_DNA"/>
</dbReference>
<proteinExistence type="predicted"/>
<evidence type="ECO:0000313" key="3">
    <source>
        <dbReference type="Proteomes" id="UP001499947"/>
    </source>
</evidence>
<keyword evidence="3" id="KW-1185">Reference proteome</keyword>
<dbReference type="Proteomes" id="UP001499947">
    <property type="component" value="Unassembled WGS sequence"/>
</dbReference>
<reference evidence="2 3" key="1">
    <citation type="journal article" date="2019" name="Int. J. Syst. Evol. Microbiol.">
        <title>The Global Catalogue of Microorganisms (GCM) 10K type strain sequencing project: providing services to taxonomists for standard genome sequencing and annotation.</title>
        <authorList>
            <consortium name="The Broad Institute Genomics Platform"/>
            <consortium name="The Broad Institute Genome Sequencing Center for Infectious Disease"/>
            <person name="Wu L."/>
            <person name="Ma J."/>
        </authorList>
    </citation>
    <scope>NUCLEOTIDE SEQUENCE [LARGE SCALE GENOMIC DNA]</scope>
    <source>
        <strain evidence="2 3">JCM 13244</strain>
    </source>
</reference>
<feature type="region of interest" description="Disordered" evidence="1">
    <location>
        <begin position="74"/>
        <end position="102"/>
    </location>
</feature>
<evidence type="ECO:0000313" key="2">
    <source>
        <dbReference type="EMBL" id="GAA1689316.1"/>
    </source>
</evidence>
<evidence type="ECO:0000256" key="1">
    <source>
        <dbReference type="SAM" id="MobiDB-lite"/>
    </source>
</evidence>
<gene>
    <name evidence="2" type="ORF">GCM10009680_30970</name>
</gene>
<accession>A0ABN2HK09</accession>
<comment type="caution">
    <text evidence="2">The sequence shown here is derived from an EMBL/GenBank/DDBJ whole genome shotgun (WGS) entry which is preliminary data.</text>
</comment>